<accession>A0A4V5MP28</accession>
<dbReference type="Pfam" id="PF24024">
    <property type="entry name" value="DUF7336"/>
    <property type="match status" value="1"/>
</dbReference>
<dbReference type="AlphaFoldDB" id="A0A4V5MP28"/>
<evidence type="ECO:0000313" key="2">
    <source>
        <dbReference type="EMBL" id="TJZ66848.1"/>
    </source>
</evidence>
<name>A0A4V5MP28_9NEIS</name>
<proteinExistence type="predicted"/>
<feature type="domain" description="DUF7336" evidence="1">
    <location>
        <begin position="1"/>
        <end position="68"/>
    </location>
</feature>
<dbReference type="EMBL" id="SUMF01000029">
    <property type="protein sequence ID" value="TJZ66848.1"/>
    <property type="molecule type" value="Genomic_DNA"/>
</dbReference>
<organism evidence="2 3">
    <name type="scientific">Chitiniphilus eburneus</name>
    <dbReference type="NCBI Taxonomy" id="2571148"/>
    <lineage>
        <taxon>Bacteria</taxon>
        <taxon>Pseudomonadati</taxon>
        <taxon>Pseudomonadota</taxon>
        <taxon>Betaproteobacteria</taxon>
        <taxon>Neisseriales</taxon>
        <taxon>Chitinibacteraceae</taxon>
        <taxon>Chitiniphilus</taxon>
    </lineage>
</organism>
<sequence>MNVYVLEHIYGNDECESENYKFLGVFDSAESAEKAIEFLSGLPGFRDYPDGFLIEKYAMNDVHWTEGFGWDE</sequence>
<dbReference type="OrthoDB" id="8855544at2"/>
<dbReference type="Proteomes" id="UP000310016">
    <property type="component" value="Unassembled WGS sequence"/>
</dbReference>
<reference evidence="2 3" key="1">
    <citation type="submission" date="2019-04" db="EMBL/GenBank/DDBJ databases">
        <title>Chitiniphilus eburnea sp. nov., a novel chitinolytic bacterium isolated from aquaculture sludge.</title>
        <authorList>
            <person name="Sheng M."/>
        </authorList>
    </citation>
    <scope>NUCLEOTIDE SEQUENCE [LARGE SCALE GENOMIC DNA]</scope>
    <source>
        <strain evidence="2 3">HX-2-15</strain>
    </source>
</reference>
<protein>
    <recommendedName>
        <fullName evidence="1">DUF7336 domain-containing protein</fullName>
    </recommendedName>
</protein>
<dbReference type="InterPro" id="IPR055760">
    <property type="entry name" value="DUF7336"/>
</dbReference>
<gene>
    <name evidence="2" type="ORF">FAZ21_16830</name>
</gene>
<keyword evidence="3" id="KW-1185">Reference proteome</keyword>
<evidence type="ECO:0000259" key="1">
    <source>
        <dbReference type="Pfam" id="PF24024"/>
    </source>
</evidence>
<comment type="caution">
    <text evidence="2">The sequence shown here is derived from an EMBL/GenBank/DDBJ whole genome shotgun (WGS) entry which is preliminary data.</text>
</comment>
<evidence type="ECO:0000313" key="3">
    <source>
        <dbReference type="Proteomes" id="UP000310016"/>
    </source>
</evidence>